<protein>
    <submittedName>
        <fullName evidence="2">Uncharacterized protein</fullName>
    </submittedName>
</protein>
<evidence type="ECO:0000313" key="2">
    <source>
        <dbReference type="EMBL" id="MCI60980.1"/>
    </source>
</evidence>
<proteinExistence type="predicted"/>
<accession>A0A392TLI3</accession>
<comment type="caution">
    <text evidence="2">The sequence shown here is derived from an EMBL/GenBank/DDBJ whole genome shotgun (WGS) entry which is preliminary data.</text>
</comment>
<evidence type="ECO:0000313" key="3">
    <source>
        <dbReference type="Proteomes" id="UP000265520"/>
    </source>
</evidence>
<keyword evidence="1" id="KW-0812">Transmembrane</keyword>
<evidence type="ECO:0000256" key="1">
    <source>
        <dbReference type="SAM" id="Phobius"/>
    </source>
</evidence>
<dbReference type="Proteomes" id="UP000265520">
    <property type="component" value="Unassembled WGS sequence"/>
</dbReference>
<sequence>VDPDAAPAVLPAVVVAVVLLLLSGLPLTPSLPFEKMYDLEVTQRWLSVSSLERTSSRRQRVVMTKGWA</sequence>
<feature type="transmembrane region" description="Helical" evidence="1">
    <location>
        <begin position="6"/>
        <end position="27"/>
    </location>
</feature>
<keyword evidence="3" id="KW-1185">Reference proteome</keyword>
<feature type="non-terminal residue" evidence="2">
    <location>
        <position position="68"/>
    </location>
</feature>
<organism evidence="2 3">
    <name type="scientific">Trifolium medium</name>
    <dbReference type="NCBI Taxonomy" id="97028"/>
    <lineage>
        <taxon>Eukaryota</taxon>
        <taxon>Viridiplantae</taxon>
        <taxon>Streptophyta</taxon>
        <taxon>Embryophyta</taxon>
        <taxon>Tracheophyta</taxon>
        <taxon>Spermatophyta</taxon>
        <taxon>Magnoliopsida</taxon>
        <taxon>eudicotyledons</taxon>
        <taxon>Gunneridae</taxon>
        <taxon>Pentapetalae</taxon>
        <taxon>rosids</taxon>
        <taxon>fabids</taxon>
        <taxon>Fabales</taxon>
        <taxon>Fabaceae</taxon>
        <taxon>Papilionoideae</taxon>
        <taxon>50 kb inversion clade</taxon>
        <taxon>NPAAA clade</taxon>
        <taxon>Hologalegina</taxon>
        <taxon>IRL clade</taxon>
        <taxon>Trifolieae</taxon>
        <taxon>Trifolium</taxon>
    </lineage>
</organism>
<dbReference type="AlphaFoldDB" id="A0A392TLI3"/>
<dbReference type="EMBL" id="LXQA010591500">
    <property type="protein sequence ID" value="MCI60980.1"/>
    <property type="molecule type" value="Genomic_DNA"/>
</dbReference>
<keyword evidence="1" id="KW-0472">Membrane</keyword>
<reference evidence="2 3" key="1">
    <citation type="journal article" date="2018" name="Front. Plant Sci.">
        <title>Red Clover (Trifolium pratense) and Zigzag Clover (T. medium) - A Picture of Genomic Similarities and Differences.</title>
        <authorList>
            <person name="Dluhosova J."/>
            <person name="Istvanek J."/>
            <person name="Nedelnik J."/>
            <person name="Repkova J."/>
        </authorList>
    </citation>
    <scope>NUCLEOTIDE SEQUENCE [LARGE SCALE GENOMIC DNA]</scope>
    <source>
        <strain evidence="3">cv. 10/8</strain>
        <tissue evidence="2">Leaf</tissue>
    </source>
</reference>
<name>A0A392TLI3_9FABA</name>
<feature type="non-terminal residue" evidence="2">
    <location>
        <position position="1"/>
    </location>
</feature>
<keyword evidence="1" id="KW-1133">Transmembrane helix</keyword>